<dbReference type="GO" id="GO:0005634">
    <property type="term" value="C:nucleus"/>
    <property type="evidence" value="ECO:0007669"/>
    <property type="project" value="TreeGrafter"/>
</dbReference>
<dbReference type="HOGENOM" id="CLU_851430_0_0_1"/>
<evidence type="ECO:0000313" key="3">
    <source>
        <dbReference type="Proteomes" id="UP000011668"/>
    </source>
</evidence>
<dbReference type="InterPro" id="IPR027417">
    <property type="entry name" value="P-loop_NTPase"/>
</dbReference>
<feature type="compositionally biased region" description="Polar residues" evidence="1">
    <location>
        <begin position="9"/>
        <end position="26"/>
    </location>
</feature>
<evidence type="ECO:0000313" key="2">
    <source>
        <dbReference type="EMBL" id="ELU43506.1"/>
    </source>
</evidence>
<evidence type="ECO:0000256" key="1">
    <source>
        <dbReference type="SAM" id="MobiDB-lite"/>
    </source>
</evidence>
<dbReference type="STRING" id="983506.L8WZI7"/>
<dbReference type="OrthoDB" id="3209858at2759"/>
<name>L8WZI7_THACA</name>
<accession>L8WZI7</accession>
<dbReference type="Proteomes" id="UP000011668">
    <property type="component" value="Unassembled WGS sequence"/>
</dbReference>
<dbReference type="PANTHER" id="PTHR47957">
    <property type="entry name" value="ATP-DEPENDENT HELICASE HRQ1"/>
    <property type="match status" value="1"/>
</dbReference>
<dbReference type="PANTHER" id="PTHR47957:SF3">
    <property type="entry name" value="ATP-DEPENDENT HELICASE HRQ1"/>
    <property type="match status" value="1"/>
</dbReference>
<protein>
    <submittedName>
        <fullName evidence="2">DEAD domain-containing protein</fullName>
    </submittedName>
</protein>
<sequence>MPPKRKRNSGATTDSGPSKPPNQRTSDPAPKAQSKGKVVAKKSEESNWPTFFQDVCSSPGLTLAIAWCARALLPDIICFAYYNANELKVNADTAGKDGTPDIYAPQNFSGDSSEEEHVLVLDFAESRKVKGSQRGSQGSGLILPVALTPAGVKNLIEKRNDRFCAAVNECVYKRSLSRVDPVALVTSAAHDHIPINPASILESTISGSSEALTIPSSSERPSMESVIKSFKDFHEARPYRDQIVYERVFDKREARWGELARPISNNVANALKMARGVTGFYSHQAAAINSIWDEKNVIVSTSTASGKSVIYQALAQDQKGAIEQLLLRCPGLEDIKVGICAEYGSQPLQFLCLGCNL</sequence>
<feature type="region of interest" description="Disordered" evidence="1">
    <location>
        <begin position="1"/>
        <end position="43"/>
    </location>
</feature>
<gene>
    <name evidence="2" type="ORF">AG1IA_02458</name>
</gene>
<organism evidence="2 3">
    <name type="scientific">Thanatephorus cucumeris (strain AG1-IA)</name>
    <name type="common">Rice sheath blight fungus</name>
    <name type="synonym">Rhizoctonia solani</name>
    <dbReference type="NCBI Taxonomy" id="983506"/>
    <lineage>
        <taxon>Eukaryota</taxon>
        <taxon>Fungi</taxon>
        <taxon>Dikarya</taxon>
        <taxon>Basidiomycota</taxon>
        <taxon>Agaricomycotina</taxon>
        <taxon>Agaricomycetes</taxon>
        <taxon>Cantharellales</taxon>
        <taxon>Ceratobasidiaceae</taxon>
        <taxon>Rhizoctonia</taxon>
        <taxon>Rhizoctonia solani AG-1</taxon>
    </lineage>
</organism>
<dbReference type="GO" id="GO:0036297">
    <property type="term" value="P:interstrand cross-link repair"/>
    <property type="evidence" value="ECO:0007669"/>
    <property type="project" value="TreeGrafter"/>
</dbReference>
<comment type="caution">
    <text evidence="2">The sequence shown here is derived from an EMBL/GenBank/DDBJ whole genome shotgun (WGS) entry which is preliminary data.</text>
</comment>
<reference evidence="2 3" key="1">
    <citation type="journal article" date="2013" name="Nat. Commun.">
        <title>The evolution and pathogenic mechanisms of the rice sheath blight pathogen.</title>
        <authorList>
            <person name="Zheng A."/>
            <person name="Lin R."/>
            <person name="Xu L."/>
            <person name="Qin P."/>
            <person name="Tang C."/>
            <person name="Ai P."/>
            <person name="Zhang D."/>
            <person name="Liu Y."/>
            <person name="Sun Z."/>
            <person name="Feng H."/>
            <person name="Wang Y."/>
            <person name="Chen Y."/>
            <person name="Liang X."/>
            <person name="Fu R."/>
            <person name="Li Q."/>
            <person name="Zhang J."/>
            <person name="Yu X."/>
            <person name="Xie Z."/>
            <person name="Ding L."/>
            <person name="Guan P."/>
            <person name="Tang J."/>
            <person name="Liang Y."/>
            <person name="Wang S."/>
            <person name="Deng Q."/>
            <person name="Li S."/>
            <person name="Zhu J."/>
            <person name="Wang L."/>
            <person name="Liu H."/>
            <person name="Li P."/>
        </authorList>
    </citation>
    <scope>NUCLEOTIDE SEQUENCE [LARGE SCALE GENOMIC DNA]</scope>
    <source>
        <strain evidence="3">AG-1 IA</strain>
    </source>
</reference>
<dbReference type="SUPFAM" id="SSF52540">
    <property type="entry name" value="P-loop containing nucleoside triphosphate hydrolases"/>
    <property type="match status" value="1"/>
</dbReference>
<proteinExistence type="predicted"/>
<dbReference type="Gene3D" id="3.40.50.300">
    <property type="entry name" value="P-loop containing nucleotide triphosphate hydrolases"/>
    <property type="match status" value="1"/>
</dbReference>
<dbReference type="EMBL" id="AFRT01000532">
    <property type="protein sequence ID" value="ELU43506.1"/>
    <property type="molecule type" value="Genomic_DNA"/>
</dbReference>
<keyword evidence="3" id="KW-1185">Reference proteome</keyword>
<dbReference type="GO" id="GO:0043138">
    <property type="term" value="F:3'-5' DNA helicase activity"/>
    <property type="evidence" value="ECO:0007669"/>
    <property type="project" value="TreeGrafter"/>
</dbReference>
<dbReference type="AlphaFoldDB" id="L8WZI7"/>
<dbReference type="GO" id="GO:0006289">
    <property type="term" value="P:nucleotide-excision repair"/>
    <property type="evidence" value="ECO:0007669"/>
    <property type="project" value="TreeGrafter"/>
</dbReference>